<name>A0A4R8V9Z6_9MICO</name>
<accession>A0A4R8V9Z6</accession>
<dbReference type="RefSeq" id="WP_104095228.1">
    <property type="nucleotide sequence ID" value="NZ_PJJX01000002.1"/>
</dbReference>
<evidence type="ECO:0000313" key="1">
    <source>
        <dbReference type="EMBL" id="TFB79355.1"/>
    </source>
</evidence>
<dbReference type="AlphaFoldDB" id="A0A4R8V9Z6"/>
<dbReference type="Proteomes" id="UP000298488">
    <property type="component" value="Unassembled WGS sequence"/>
</dbReference>
<proteinExistence type="predicted"/>
<organism evidence="1 2">
    <name type="scientific">Terrimesophilobacter mesophilus</name>
    <dbReference type="NCBI Taxonomy" id="433647"/>
    <lineage>
        <taxon>Bacteria</taxon>
        <taxon>Bacillati</taxon>
        <taxon>Actinomycetota</taxon>
        <taxon>Actinomycetes</taxon>
        <taxon>Micrococcales</taxon>
        <taxon>Microbacteriaceae</taxon>
        <taxon>Terrimesophilobacter</taxon>
    </lineage>
</organism>
<comment type="caution">
    <text evidence="1">The sequence shown here is derived from an EMBL/GenBank/DDBJ whole genome shotgun (WGS) entry which is preliminary data.</text>
</comment>
<dbReference type="EMBL" id="SOFI01000003">
    <property type="protein sequence ID" value="TFB79355.1"/>
    <property type="molecule type" value="Genomic_DNA"/>
</dbReference>
<keyword evidence="2" id="KW-1185">Reference proteome</keyword>
<reference evidence="1 2" key="1">
    <citation type="submission" date="2019-03" db="EMBL/GenBank/DDBJ databases">
        <title>Genomics of glacier-inhabiting Cryobacterium strains.</title>
        <authorList>
            <person name="Liu Q."/>
            <person name="Xin Y.-H."/>
        </authorList>
    </citation>
    <scope>NUCLEOTIDE SEQUENCE [LARGE SCALE GENOMIC DNA]</scope>
    <source>
        <strain evidence="1 2">CGMCC 1.10440</strain>
    </source>
</reference>
<gene>
    <name evidence="1" type="ORF">E3N84_04360</name>
</gene>
<sequence>MRAVCVSNDPKRLADHQRGRAAEFESEYPLTVGKTYVVLGMSIWENVFEFLVRDDWDGPCFAPAGFFELLTAPIPEGWLFGLRAGVHASGRDLWTSPGVAVWGYPELVEEHGHAGALQELEPEALSVFDRYYEIAEKADEA</sequence>
<protein>
    <submittedName>
        <fullName evidence="1">Uncharacterized protein</fullName>
    </submittedName>
</protein>
<evidence type="ECO:0000313" key="2">
    <source>
        <dbReference type="Proteomes" id="UP000298488"/>
    </source>
</evidence>